<evidence type="ECO:0000256" key="1">
    <source>
        <dbReference type="ARBA" id="ARBA00000085"/>
    </source>
</evidence>
<dbReference type="SUPFAM" id="SSF47384">
    <property type="entry name" value="Homodimeric domain of signal transducing histidine kinase"/>
    <property type="match status" value="1"/>
</dbReference>
<reference evidence="7" key="1">
    <citation type="submission" date="2022-07" db="EMBL/GenBank/DDBJ databases">
        <title>Isolation, identification, and degradation of a PFOSA degrading strain from sewage treatment plant.</title>
        <authorList>
            <person name="Zhang L."/>
            <person name="Huo Y."/>
        </authorList>
    </citation>
    <scope>NUCLEOTIDE SEQUENCE</scope>
    <source>
        <strain evidence="7">C1</strain>
    </source>
</reference>
<dbReference type="SUPFAM" id="SSF55874">
    <property type="entry name" value="ATPase domain of HSP90 chaperone/DNA topoisomerase II/histidine kinase"/>
    <property type="match status" value="1"/>
</dbReference>
<keyword evidence="4" id="KW-0472">Membrane</keyword>
<feature type="domain" description="Histidine kinase" evidence="6">
    <location>
        <begin position="790"/>
        <end position="1005"/>
    </location>
</feature>
<evidence type="ECO:0000256" key="2">
    <source>
        <dbReference type="ARBA" id="ARBA00012438"/>
    </source>
</evidence>
<sequence length="1005" mass="116303">MNTFLRLTLLLLISYLPAFGQQEHTYKWYTSDNGELPQNSVKSIVPDQHGFIWLATEDGLVRFDGQQFKVYNSDNVKGLKSNRMKFIKKTYHQDGNYISNDLGQILKIEQNPKLYYKDGKDIHPLNEIGRLFGNNVQISSEFFKYYRRYDILIRDKVFQISPDSIRYYSATTKKVINRYAHKLDMDSRFFILNNILYLKSKASYFEVTPQKLIPIALDNPPKESGDIYINNAIDQAFLYADKKLYFLSADKTGLHKIEVLSGFDIIQNKVCAIYYDAKLRILYLGSLTKGFTIIRQNFFKNFVDEKDPVVYSNVLFDSTSVLTGTDQIIDYKGAIRHLKQPVKTNKFYSIMDNNGDLWTLDIRDLYRYKKESGYTKFDHWTLNYFMSAVYKAPDGMIWIGTTDSKTYKKGEIYKIDPNAKAPKLIPVITNLNFSPCSIYKTNQNTVIIGSPSGLYHLDIDNKYITKNTVVNESFVRGINSSDAKNIWICTYNNGLFLIRDGKGTTHFPFDKNKYIRSAHCVAEDQKGFIWIPTNKGLFQASKQNLLDYADKKRQTVYYHYYDKNSGFSTNEFNGGCFPCATNLPNGYIALPSFEGLTYFDSKNVTPILPTAPIYSNEARIDDRPVFFNDTLQLNRGFGRVVISFNSPFYGNPENLNIEVKLEGNEVNPYWTKTTENYTISYTTLSPGEYRLTARKLNGFESKYDYKTITIIVPPAFWQTIWFKSLVILGASLLLYYGFRQRTQYIRQQNLLLERNVSLRTAELKSTITALTQTQADLSEQIHSHKRLIGSITHDIKSPLKYMALTGKYLYENLDRDNPDFQENIKTMYTSSFELFHFVNNLLEYSKIYLNKDNLQNESFSLYNLINEKIKLFDPIAKSKRNVLENTVSDRIYLNLNQQLFTIIIHNLLDNAIKNTVNGTIRFSALCNNGYVHIRLVDTGSGMRPEMLEYYQSLSQKMKSENYEKQFTKGIGFHIIIELLNLVDGEIAIESEQNKGTAITLTLKQY</sequence>
<dbReference type="Pfam" id="PF07495">
    <property type="entry name" value="Y_Y_Y"/>
    <property type="match status" value="1"/>
</dbReference>
<dbReference type="Pfam" id="PF07494">
    <property type="entry name" value="Reg_prop"/>
    <property type="match status" value="1"/>
</dbReference>
<dbReference type="Gene3D" id="2.60.40.10">
    <property type="entry name" value="Immunoglobulins"/>
    <property type="match status" value="1"/>
</dbReference>
<dbReference type="Proteomes" id="UP001059844">
    <property type="component" value="Chromosome"/>
</dbReference>
<evidence type="ECO:0000256" key="4">
    <source>
        <dbReference type="SAM" id="Phobius"/>
    </source>
</evidence>
<keyword evidence="4" id="KW-1133">Transmembrane helix</keyword>
<feature type="transmembrane region" description="Helical" evidence="4">
    <location>
        <begin position="720"/>
        <end position="738"/>
    </location>
</feature>
<dbReference type="PROSITE" id="PS50109">
    <property type="entry name" value="HIS_KIN"/>
    <property type="match status" value="1"/>
</dbReference>
<dbReference type="CDD" id="cd00082">
    <property type="entry name" value="HisKA"/>
    <property type="match status" value="1"/>
</dbReference>
<evidence type="ECO:0000313" key="8">
    <source>
        <dbReference type="Proteomes" id="UP001059844"/>
    </source>
</evidence>
<dbReference type="Gene3D" id="3.30.565.10">
    <property type="entry name" value="Histidine kinase-like ATPase, C-terminal domain"/>
    <property type="match status" value="1"/>
</dbReference>
<organism evidence="7 8">
    <name type="scientific">Flavobacterium cerinum</name>
    <dbReference type="NCBI Taxonomy" id="2502784"/>
    <lineage>
        <taxon>Bacteria</taxon>
        <taxon>Pseudomonadati</taxon>
        <taxon>Bacteroidota</taxon>
        <taxon>Flavobacteriia</taxon>
        <taxon>Flavobacteriales</taxon>
        <taxon>Flavobacteriaceae</taxon>
        <taxon>Flavobacterium</taxon>
    </lineage>
</organism>
<evidence type="ECO:0000313" key="7">
    <source>
        <dbReference type="EMBL" id="UUC43862.1"/>
    </source>
</evidence>
<dbReference type="InterPro" id="IPR036097">
    <property type="entry name" value="HisK_dim/P_sf"/>
</dbReference>
<dbReference type="InterPro" id="IPR003661">
    <property type="entry name" value="HisK_dim/P_dom"/>
</dbReference>
<dbReference type="Gene3D" id="1.10.287.130">
    <property type="match status" value="1"/>
</dbReference>
<feature type="chain" id="PRO_5045150203" description="histidine kinase" evidence="5">
    <location>
        <begin position="21"/>
        <end position="1005"/>
    </location>
</feature>
<feature type="signal peptide" evidence="5">
    <location>
        <begin position="1"/>
        <end position="20"/>
    </location>
</feature>
<dbReference type="InterPro" id="IPR011123">
    <property type="entry name" value="Y_Y_Y"/>
</dbReference>
<dbReference type="Pfam" id="PF02518">
    <property type="entry name" value="HATPase_c"/>
    <property type="match status" value="1"/>
</dbReference>
<gene>
    <name evidence="7" type="ORF">NOX80_09475</name>
</gene>
<comment type="catalytic activity">
    <reaction evidence="1">
        <text>ATP + protein L-histidine = ADP + protein N-phospho-L-histidine.</text>
        <dbReference type="EC" id="2.7.13.3"/>
    </reaction>
</comment>
<dbReference type="InterPro" id="IPR011110">
    <property type="entry name" value="Reg_prop"/>
</dbReference>
<dbReference type="InterPro" id="IPR013783">
    <property type="entry name" value="Ig-like_fold"/>
</dbReference>
<accession>A0ABY5IQN5</accession>
<dbReference type="RefSeq" id="WP_256549530.1">
    <property type="nucleotide sequence ID" value="NZ_CP101751.1"/>
</dbReference>
<proteinExistence type="predicted"/>
<dbReference type="EMBL" id="CP101751">
    <property type="protein sequence ID" value="UUC43862.1"/>
    <property type="molecule type" value="Genomic_DNA"/>
</dbReference>
<name>A0ABY5IQN5_9FLAO</name>
<dbReference type="SUPFAM" id="SSF63829">
    <property type="entry name" value="Calcium-dependent phosphotriesterase"/>
    <property type="match status" value="1"/>
</dbReference>
<evidence type="ECO:0000259" key="6">
    <source>
        <dbReference type="PROSITE" id="PS50109"/>
    </source>
</evidence>
<dbReference type="InterPro" id="IPR005467">
    <property type="entry name" value="His_kinase_dom"/>
</dbReference>
<dbReference type="PANTHER" id="PTHR43547:SF2">
    <property type="entry name" value="HYBRID SIGNAL TRANSDUCTION HISTIDINE KINASE C"/>
    <property type="match status" value="1"/>
</dbReference>
<protein>
    <recommendedName>
        <fullName evidence="2">histidine kinase</fullName>
        <ecNumber evidence="2">2.7.13.3</ecNumber>
    </recommendedName>
</protein>
<keyword evidence="4" id="KW-0812">Transmembrane</keyword>
<keyword evidence="3" id="KW-0597">Phosphoprotein</keyword>
<dbReference type="GO" id="GO:0005524">
    <property type="term" value="F:ATP binding"/>
    <property type="evidence" value="ECO:0007669"/>
    <property type="project" value="UniProtKB-KW"/>
</dbReference>
<dbReference type="InterPro" id="IPR003594">
    <property type="entry name" value="HATPase_dom"/>
</dbReference>
<dbReference type="Gene3D" id="2.130.10.10">
    <property type="entry name" value="YVTN repeat-like/Quinoprotein amine dehydrogenase"/>
    <property type="match status" value="2"/>
</dbReference>
<keyword evidence="7" id="KW-0547">Nucleotide-binding</keyword>
<evidence type="ECO:0000256" key="3">
    <source>
        <dbReference type="ARBA" id="ARBA00022553"/>
    </source>
</evidence>
<dbReference type="SMART" id="SM00387">
    <property type="entry name" value="HATPase_c"/>
    <property type="match status" value="1"/>
</dbReference>
<keyword evidence="8" id="KW-1185">Reference proteome</keyword>
<dbReference type="PANTHER" id="PTHR43547">
    <property type="entry name" value="TWO-COMPONENT HISTIDINE KINASE"/>
    <property type="match status" value="1"/>
</dbReference>
<dbReference type="InterPro" id="IPR036890">
    <property type="entry name" value="HATPase_C_sf"/>
</dbReference>
<keyword evidence="5" id="KW-0732">Signal</keyword>
<dbReference type="InterPro" id="IPR015943">
    <property type="entry name" value="WD40/YVTN_repeat-like_dom_sf"/>
</dbReference>
<evidence type="ECO:0000256" key="5">
    <source>
        <dbReference type="SAM" id="SignalP"/>
    </source>
</evidence>
<keyword evidence="7" id="KW-0067">ATP-binding</keyword>
<dbReference type="EC" id="2.7.13.3" evidence="2"/>